<name>A0A512RQ10_9BACT</name>
<proteinExistence type="predicted"/>
<dbReference type="AlphaFoldDB" id="A0A512RQ10"/>
<dbReference type="EMBL" id="BKAU01000005">
    <property type="protein sequence ID" value="GEP97788.1"/>
    <property type="molecule type" value="Genomic_DNA"/>
</dbReference>
<reference evidence="1 2" key="1">
    <citation type="submission" date="2019-07" db="EMBL/GenBank/DDBJ databases">
        <title>Whole genome shotgun sequence of Chitinophaga cymbidii NBRC 109752.</title>
        <authorList>
            <person name="Hosoyama A."/>
            <person name="Uohara A."/>
            <person name="Ohji S."/>
            <person name="Ichikawa N."/>
        </authorList>
    </citation>
    <scope>NUCLEOTIDE SEQUENCE [LARGE SCALE GENOMIC DNA]</scope>
    <source>
        <strain evidence="1 2">NBRC 109752</strain>
    </source>
</reference>
<organism evidence="1 2">
    <name type="scientific">Chitinophaga cymbidii</name>
    <dbReference type="NCBI Taxonomy" id="1096750"/>
    <lineage>
        <taxon>Bacteria</taxon>
        <taxon>Pseudomonadati</taxon>
        <taxon>Bacteroidota</taxon>
        <taxon>Chitinophagia</taxon>
        <taxon>Chitinophagales</taxon>
        <taxon>Chitinophagaceae</taxon>
        <taxon>Chitinophaga</taxon>
    </lineage>
</organism>
<accession>A0A512RQ10</accession>
<evidence type="ECO:0000313" key="1">
    <source>
        <dbReference type="EMBL" id="GEP97788.1"/>
    </source>
</evidence>
<protein>
    <submittedName>
        <fullName evidence="1">Uncharacterized protein</fullName>
    </submittedName>
</protein>
<evidence type="ECO:0000313" key="2">
    <source>
        <dbReference type="Proteomes" id="UP000321436"/>
    </source>
</evidence>
<comment type="caution">
    <text evidence="1">The sequence shown here is derived from an EMBL/GenBank/DDBJ whole genome shotgun (WGS) entry which is preliminary data.</text>
</comment>
<gene>
    <name evidence="1" type="ORF">CCY01nite_40480</name>
</gene>
<keyword evidence="2" id="KW-1185">Reference proteome</keyword>
<sequence length="237" mass="27320">MLDSIRSIYMISDAAGILYNPGVSSSAYFSYQGNRITRRNGGTLPVPNVSGVAGIYSQEVYDTVLYQGNRIILETHTRLNVTVPVNKRELILENGRIVKKIYFSNLSDHKDTAFYFYDAANRISRKELRNSDRTLTQVFTFDQQGNLQSIRSTLQINGQAKPNFVEDESFQHYDNRPNSLKGYWMWDDLYYRSLSRNNFSKYDFLKTYESMNGQSMEAGGNEWTLVPHANGYIDYGR</sequence>
<dbReference type="Proteomes" id="UP000321436">
    <property type="component" value="Unassembled WGS sequence"/>
</dbReference>